<evidence type="ECO:0000313" key="2">
    <source>
        <dbReference type="EMBL" id="EKX33361.1"/>
    </source>
</evidence>
<reference evidence="4" key="2">
    <citation type="submission" date="2012-11" db="EMBL/GenBank/DDBJ databases">
        <authorList>
            <person name="Kuo A."/>
            <person name="Curtis B.A."/>
            <person name="Tanifuji G."/>
            <person name="Burki F."/>
            <person name="Gruber A."/>
            <person name="Irimia M."/>
            <person name="Maruyama S."/>
            <person name="Arias M.C."/>
            <person name="Ball S.G."/>
            <person name="Gile G.H."/>
            <person name="Hirakawa Y."/>
            <person name="Hopkins J.F."/>
            <person name="Rensing S.A."/>
            <person name="Schmutz J."/>
            <person name="Symeonidi A."/>
            <person name="Elias M."/>
            <person name="Eveleigh R.J."/>
            <person name="Herman E.K."/>
            <person name="Klute M.J."/>
            <person name="Nakayama T."/>
            <person name="Obornik M."/>
            <person name="Reyes-Prieto A."/>
            <person name="Armbrust E.V."/>
            <person name="Aves S.J."/>
            <person name="Beiko R.G."/>
            <person name="Coutinho P."/>
            <person name="Dacks J.B."/>
            <person name="Durnford D.G."/>
            <person name="Fast N.M."/>
            <person name="Green B.R."/>
            <person name="Grisdale C."/>
            <person name="Hempe F."/>
            <person name="Henrissat B."/>
            <person name="Hoppner M.P."/>
            <person name="Ishida K.-I."/>
            <person name="Kim E."/>
            <person name="Koreny L."/>
            <person name="Kroth P.G."/>
            <person name="Liu Y."/>
            <person name="Malik S.-B."/>
            <person name="Maier U.G."/>
            <person name="McRose D."/>
            <person name="Mock T."/>
            <person name="Neilson J.A."/>
            <person name="Onodera N.T."/>
            <person name="Poole A.M."/>
            <person name="Pritham E.J."/>
            <person name="Richards T.A."/>
            <person name="Rocap G."/>
            <person name="Roy S.W."/>
            <person name="Sarai C."/>
            <person name="Schaack S."/>
            <person name="Shirato S."/>
            <person name="Slamovits C.H."/>
            <person name="Spencer D.F."/>
            <person name="Suzuki S."/>
            <person name="Worden A.Z."/>
            <person name="Zauner S."/>
            <person name="Barry K."/>
            <person name="Bell C."/>
            <person name="Bharti A.K."/>
            <person name="Crow J.A."/>
            <person name="Grimwood J."/>
            <person name="Kramer R."/>
            <person name="Lindquist E."/>
            <person name="Lucas S."/>
            <person name="Salamov A."/>
            <person name="McFadden G.I."/>
            <person name="Lane C.E."/>
            <person name="Keeling P.J."/>
            <person name="Gray M.W."/>
            <person name="Grigoriev I.V."/>
            <person name="Archibald J.M."/>
        </authorList>
    </citation>
    <scope>NUCLEOTIDE SEQUENCE</scope>
    <source>
        <strain evidence="4">CCMP2712</strain>
    </source>
</reference>
<dbReference type="RefSeq" id="XP_005820341.1">
    <property type="nucleotide sequence ID" value="XM_005820284.1"/>
</dbReference>
<dbReference type="EnsemblProtists" id="EKX33361">
    <property type="protein sequence ID" value="EKX33361"/>
    <property type="gene ID" value="GUITHDRAFT_120479"/>
</dbReference>
<proteinExistence type="predicted"/>
<accession>L1IAU0</accession>
<name>L1IAU0_GUITC</name>
<protein>
    <submittedName>
        <fullName evidence="2 3">Uncharacterized protein</fullName>
    </submittedName>
</protein>
<dbReference type="PaxDb" id="55529-EKX33361"/>
<evidence type="ECO:0000256" key="1">
    <source>
        <dbReference type="SAM" id="MobiDB-lite"/>
    </source>
</evidence>
<evidence type="ECO:0000313" key="3">
    <source>
        <dbReference type="EnsemblProtists" id="EKX33361"/>
    </source>
</evidence>
<reference evidence="2 4" key="1">
    <citation type="journal article" date="2012" name="Nature">
        <title>Algal genomes reveal evolutionary mosaicism and the fate of nucleomorphs.</title>
        <authorList>
            <consortium name="DOE Joint Genome Institute"/>
            <person name="Curtis B.A."/>
            <person name="Tanifuji G."/>
            <person name="Burki F."/>
            <person name="Gruber A."/>
            <person name="Irimia M."/>
            <person name="Maruyama S."/>
            <person name="Arias M.C."/>
            <person name="Ball S.G."/>
            <person name="Gile G.H."/>
            <person name="Hirakawa Y."/>
            <person name="Hopkins J.F."/>
            <person name="Kuo A."/>
            <person name="Rensing S.A."/>
            <person name="Schmutz J."/>
            <person name="Symeonidi A."/>
            <person name="Elias M."/>
            <person name="Eveleigh R.J."/>
            <person name="Herman E.K."/>
            <person name="Klute M.J."/>
            <person name="Nakayama T."/>
            <person name="Obornik M."/>
            <person name="Reyes-Prieto A."/>
            <person name="Armbrust E.V."/>
            <person name="Aves S.J."/>
            <person name="Beiko R.G."/>
            <person name="Coutinho P."/>
            <person name="Dacks J.B."/>
            <person name="Durnford D.G."/>
            <person name="Fast N.M."/>
            <person name="Green B.R."/>
            <person name="Grisdale C.J."/>
            <person name="Hempel F."/>
            <person name="Henrissat B."/>
            <person name="Hoppner M.P."/>
            <person name="Ishida K."/>
            <person name="Kim E."/>
            <person name="Koreny L."/>
            <person name="Kroth P.G."/>
            <person name="Liu Y."/>
            <person name="Malik S.B."/>
            <person name="Maier U.G."/>
            <person name="McRose D."/>
            <person name="Mock T."/>
            <person name="Neilson J.A."/>
            <person name="Onodera N.T."/>
            <person name="Poole A.M."/>
            <person name="Pritham E.J."/>
            <person name="Richards T.A."/>
            <person name="Rocap G."/>
            <person name="Roy S.W."/>
            <person name="Sarai C."/>
            <person name="Schaack S."/>
            <person name="Shirato S."/>
            <person name="Slamovits C.H."/>
            <person name="Spencer D.F."/>
            <person name="Suzuki S."/>
            <person name="Worden A.Z."/>
            <person name="Zauner S."/>
            <person name="Barry K."/>
            <person name="Bell C."/>
            <person name="Bharti A.K."/>
            <person name="Crow J.A."/>
            <person name="Grimwood J."/>
            <person name="Kramer R."/>
            <person name="Lindquist E."/>
            <person name="Lucas S."/>
            <person name="Salamov A."/>
            <person name="McFadden G.I."/>
            <person name="Lane C.E."/>
            <person name="Keeling P.J."/>
            <person name="Gray M.W."/>
            <person name="Grigoriev I.V."/>
            <person name="Archibald J.M."/>
        </authorList>
    </citation>
    <scope>NUCLEOTIDE SEQUENCE</scope>
    <source>
        <strain evidence="2 4">CCMP2712</strain>
    </source>
</reference>
<keyword evidence="4" id="KW-1185">Reference proteome</keyword>
<dbReference type="EMBL" id="JH993145">
    <property type="protein sequence ID" value="EKX33361.1"/>
    <property type="molecule type" value="Genomic_DNA"/>
</dbReference>
<feature type="region of interest" description="Disordered" evidence="1">
    <location>
        <begin position="194"/>
        <end position="222"/>
    </location>
</feature>
<dbReference type="KEGG" id="gtt:GUITHDRAFT_120479"/>
<feature type="compositionally biased region" description="Basic and acidic residues" evidence="1">
    <location>
        <begin position="205"/>
        <end position="216"/>
    </location>
</feature>
<sequence length="335" mass="37878">MSELIGERLFNVGEIWKRSWADPVVRGVRRTAAESYVRLLLLLLLATHVSLLLLPSQSITNGKGEKVVVGGQEVKLSLAFSIFITPSELEWMEGWAAVKGDPRASWERFYLHMDPYQQRLRVTTGPEHDSTLKMKVNLRDCEAIAIRTFEQSKPTTAETIYHEQEFAGLLLLSLPETLKHEAWLDRLFRVSGRPQLDSQQGGAEKSVRASELEDSKASTNGEEAAVSSRLGWSSPLLDWKRSSTIASTLCCMPCMASELCLSLDDKTDFSEDLVRYALLPLFCFPCFRFLQRRRMQEILGMPRASPLDLMEIASVVLAQEVREMHETDVPAQQKM</sequence>
<organism evidence="2">
    <name type="scientific">Guillardia theta (strain CCMP2712)</name>
    <name type="common">Cryptophyte</name>
    <dbReference type="NCBI Taxonomy" id="905079"/>
    <lineage>
        <taxon>Eukaryota</taxon>
        <taxon>Cryptophyceae</taxon>
        <taxon>Pyrenomonadales</taxon>
        <taxon>Geminigeraceae</taxon>
        <taxon>Guillardia</taxon>
    </lineage>
</organism>
<dbReference type="GeneID" id="17290080"/>
<dbReference type="HOGENOM" id="CLU_830141_0_0_1"/>
<gene>
    <name evidence="2" type="ORF">GUITHDRAFT_120479</name>
</gene>
<dbReference type="Proteomes" id="UP000011087">
    <property type="component" value="Unassembled WGS sequence"/>
</dbReference>
<dbReference type="AlphaFoldDB" id="L1IAU0"/>
<reference evidence="3" key="3">
    <citation type="submission" date="2016-03" db="UniProtKB">
        <authorList>
            <consortium name="EnsemblProtists"/>
        </authorList>
    </citation>
    <scope>IDENTIFICATION</scope>
</reference>
<evidence type="ECO:0000313" key="4">
    <source>
        <dbReference type="Proteomes" id="UP000011087"/>
    </source>
</evidence>